<evidence type="ECO:0000313" key="2">
    <source>
        <dbReference type="EnsemblMetazoa" id="G24555.1:cds"/>
    </source>
</evidence>
<dbReference type="AlphaFoldDB" id="A0A8W8KMQ5"/>
<keyword evidence="3" id="KW-1185">Reference proteome</keyword>
<sequence>MHRRLKRTEAKSRLHEEVFKINKDDSSKPKTLKNKSTSSTSFMAGYNSIEISSDCVSNDFFSEIIQETSQQPDEKPRGKIDEKITSVCFSSDVHDFETQNTSENPECLIGTFKDGLASSIHEDDTGDHCKTRPIIAATNASIGNPITKKVSSHELFITVTILLLVQFDNLDRQETVWKDGHPRVWRLSRPMDILCEEEPTISAKDRYILRYPRGRTRVGEDERPNQEDYTDTITNRQRTEMNTINGSTCGCGKTLKNGRGLMIHMAKMGCIPNQRLAQRTGQPDETEEEVVQDSDQSDHSVQVPDSEEVDQQVQEDHSQAMPEPSIDTKSGERKQIQNNLILM</sequence>
<feature type="region of interest" description="Disordered" evidence="1">
    <location>
        <begin position="277"/>
        <end position="343"/>
    </location>
</feature>
<organism evidence="2 3">
    <name type="scientific">Magallana gigas</name>
    <name type="common">Pacific oyster</name>
    <name type="synonym">Crassostrea gigas</name>
    <dbReference type="NCBI Taxonomy" id="29159"/>
    <lineage>
        <taxon>Eukaryota</taxon>
        <taxon>Metazoa</taxon>
        <taxon>Spiralia</taxon>
        <taxon>Lophotrochozoa</taxon>
        <taxon>Mollusca</taxon>
        <taxon>Bivalvia</taxon>
        <taxon>Autobranchia</taxon>
        <taxon>Pteriomorphia</taxon>
        <taxon>Ostreida</taxon>
        <taxon>Ostreoidea</taxon>
        <taxon>Ostreidae</taxon>
        <taxon>Magallana</taxon>
    </lineage>
</organism>
<protein>
    <submittedName>
        <fullName evidence="2">Uncharacterized protein</fullName>
    </submittedName>
</protein>
<evidence type="ECO:0000256" key="1">
    <source>
        <dbReference type="SAM" id="MobiDB-lite"/>
    </source>
</evidence>
<name>A0A8W8KMQ5_MAGGI</name>
<reference evidence="2" key="1">
    <citation type="submission" date="2022-08" db="UniProtKB">
        <authorList>
            <consortium name="EnsemblMetazoa"/>
        </authorList>
    </citation>
    <scope>IDENTIFICATION</scope>
    <source>
        <strain evidence="2">05x7-T-G4-1.051#20</strain>
    </source>
</reference>
<dbReference type="Proteomes" id="UP000005408">
    <property type="component" value="Unassembled WGS sequence"/>
</dbReference>
<dbReference type="EnsemblMetazoa" id="G24555.1">
    <property type="protein sequence ID" value="G24555.1:cds"/>
    <property type="gene ID" value="G24555"/>
</dbReference>
<evidence type="ECO:0000313" key="3">
    <source>
        <dbReference type="Proteomes" id="UP000005408"/>
    </source>
</evidence>
<accession>A0A8W8KMQ5</accession>
<proteinExistence type="predicted"/>